<name>A0A3A4RF63_9BACT</name>
<evidence type="ECO:0000313" key="2">
    <source>
        <dbReference type="EMBL" id="RJP61028.1"/>
    </source>
</evidence>
<dbReference type="Proteomes" id="UP000266426">
    <property type="component" value="Unassembled WGS sequence"/>
</dbReference>
<keyword evidence="1" id="KW-1133">Transmembrane helix</keyword>
<dbReference type="AlphaFoldDB" id="A0A3A4RF63"/>
<reference evidence="2 3" key="1">
    <citation type="journal article" date="2017" name="ISME J.">
        <title>Energy and carbon metabolisms in a deep terrestrial subsurface fluid microbial community.</title>
        <authorList>
            <person name="Momper L."/>
            <person name="Jungbluth S.P."/>
            <person name="Lee M.D."/>
            <person name="Amend J.P."/>
        </authorList>
    </citation>
    <scope>NUCLEOTIDE SEQUENCE [LARGE SCALE GENOMIC DNA]</scope>
    <source>
        <strain evidence="2">SURF_26</strain>
    </source>
</reference>
<feature type="transmembrane region" description="Helical" evidence="1">
    <location>
        <begin position="176"/>
        <end position="197"/>
    </location>
</feature>
<accession>A0A3A4RF63</accession>
<keyword evidence="1" id="KW-0812">Transmembrane</keyword>
<protein>
    <submittedName>
        <fullName evidence="2">Uncharacterized protein</fullName>
    </submittedName>
</protein>
<proteinExistence type="predicted"/>
<dbReference type="EMBL" id="QZJZ01000017">
    <property type="protein sequence ID" value="RJP61028.1"/>
    <property type="molecule type" value="Genomic_DNA"/>
</dbReference>
<keyword evidence="1" id="KW-0472">Membrane</keyword>
<evidence type="ECO:0000313" key="3">
    <source>
        <dbReference type="Proteomes" id="UP000266426"/>
    </source>
</evidence>
<gene>
    <name evidence="2" type="ORF">C4541_02860</name>
</gene>
<comment type="caution">
    <text evidence="2">The sequence shown here is derived from an EMBL/GenBank/DDBJ whole genome shotgun (WGS) entry which is preliminary data.</text>
</comment>
<organism evidence="2 3">
    <name type="scientific">Candidatus Auribacter fodinae</name>
    <dbReference type="NCBI Taxonomy" id="2093366"/>
    <lineage>
        <taxon>Bacteria</taxon>
        <taxon>Pseudomonadati</taxon>
        <taxon>Candidatus Auribacterota</taxon>
        <taxon>Candidatus Auribacteria</taxon>
        <taxon>Candidatus Auribacterales</taxon>
        <taxon>Candidatus Auribacteraceae</taxon>
        <taxon>Candidatus Auribacter</taxon>
    </lineage>
</organism>
<sequence>MKKLVKIGMAVFFSAILCTASAYSLGMNLMVYNTYELYMDDTLTSEVPAGARLEIISAGANGIIDEMNLADFTPGGDDEIVTDIDGTIVGITSMGAGYVPPISGFIEKTMVAFDNTKYSNIYIRFFSAVDPLAEFNATNTIEWGESAVFSVPVPDSFSQGSIDFAPDEPLFINQLYAVPEPLSAVLMLVGLGALRFIRKK</sequence>
<evidence type="ECO:0000256" key="1">
    <source>
        <dbReference type="SAM" id="Phobius"/>
    </source>
</evidence>